<evidence type="ECO:0000256" key="4">
    <source>
        <dbReference type="ARBA" id="ARBA00022741"/>
    </source>
</evidence>
<dbReference type="RefSeq" id="WP_346138353.1">
    <property type="nucleotide sequence ID" value="NZ_BAAAGS010000010.1"/>
</dbReference>
<keyword evidence="5 8" id="KW-0862">Zinc</keyword>
<dbReference type="EMBL" id="BAAAGS010000010">
    <property type="protein sequence ID" value="GAA0521263.1"/>
    <property type="molecule type" value="Genomic_DNA"/>
</dbReference>
<evidence type="ECO:0000256" key="6">
    <source>
        <dbReference type="ARBA" id="ARBA00022840"/>
    </source>
</evidence>
<feature type="binding site" evidence="8">
    <location>
        <position position="398"/>
    </location>
    <ligand>
        <name>Zn(2+)</name>
        <dbReference type="ChEBI" id="CHEBI:29105"/>
        <label>1</label>
    </ligand>
</feature>
<feature type="binding site" evidence="8">
    <location>
        <position position="404"/>
    </location>
    <ligand>
        <name>Zn(2+)</name>
        <dbReference type="ChEBI" id="CHEBI:29105"/>
        <label>2</label>
    </ligand>
</feature>
<dbReference type="InterPro" id="IPR041222">
    <property type="entry name" value="PriA_3primeBD"/>
</dbReference>
<dbReference type="PANTHER" id="PTHR30580:SF0">
    <property type="entry name" value="PRIMOSOMAL PROTEIN N"/>
    <property type="match status" value="1"/>
</dbReference>
<evidence type="ECO:0000256" key="5">
    <source>
        <dbReference type="ARBA" id="ARBA00022833"/>
    </source>
</evidence>
<feature type="binding site" evidence="8">
    <location>
        <position position="439"/>
    </location>
    <ligand>
        <name>Zn(2+)</name>
        <dbReference type="ChEBI" id="CHEBI:29105"/>
        <label>1</label>
    </ligand>
</feature>
<dbReference type="Proteomes" id="UP001500729">
    <property type="component" value="Unassembled WGS sequence"/>
</dbReference>
<dbReference type="Gene3D" id="3.40.50.300">
    <property type="entry name" value="P-loop containing nucleotide triphosphate hydrolases"/>
    <property type="match status" value="1"/>
</dbReference>
<name>A0ABN1CMP0_SACER</name>
<keyword evidence="7 8" id="KW-0238">DNA-binding</keyword>
<evidence type="ECO:0000256" key="8">
    <source>
        <dbReference type="HAMAP-Rule" id="MF_00983"/>
    </source>
</evidence>
<dbReference type="Pfam" id="PF17764">
    <property type="entry name" value="PriA_3primeBD"/>
    <property type="match status" value="1"/>
</dbReference>
<comment type="similarity">
    <text evidence="8">Belongs to the helicase family. PriA subfamily.</text>
</comment>
<comment type="caution">
    <text evidence="10">The sequence shown here is derived from an EMBL/GenBank/DDBJ whole genome shotgun (WGS) entry which is preliminary data.</text>
</comment>
<evidence type="ECO:0000313" key="11">
    <source>
        <dbReference type="Proteomes" id="UP001500729"/>
    </source>
</evidence>
<keyword evidence="1 8" id="KW-0639">Primosome</keyword>
<dbReference type="Gene3D" id="3.40.1440.60">
    <property type="entry name" value="PriA, 3(prime) DNA-binding domain"/>
    <property type="match status" value="1"/>
</dbReference>
<sequence length="673" mass="71195">MAGGDTRKGAKAERTAAPHLPVARVLVEVPLPAHLDRPFDYLLPDRLDGAAVPGCRVRVRFSGKLVDGFLLERRESSDFKGSLLWVERVHSPEPVLSPELLELARAVAARYGGMLSDVVRLAIPPRQAKVEKEAPSEPVPPPARPSGEAWAVYQHGGSFLDAVHAGRTARAVWQALPGEDWPTRLAEAAATAASAGRGAVIVVPDHRDVQRLHAACAELVGDDGVVALVSDLGPAERYRRWLSVLRGRTRVVVGTRAAMFAPVRDLGLAVVWDDGDDLHSYPQVPYPHARDVLTHRAHASGAALVVGGFARTAEAALLVQSGWAREIVAHRNQVRAAAPRVTAIGEDDTQLARDPAARAARLPSVAFEAARAALRAGAPVLVQVPRRGYVPALACGDCRESARCRRCAGPLALPGGTEDGAPKPAACRWCGAAEAAFRCPSCGSRRLRAVAVGAGRTAEELGRAFSGVAVRTSGGGEVLESVPAGPALVVCTPGAEPVAEGGYGAALLLDGRTLLSRPELRASEQALRLWFAAAGMVRPAKDGGRVVVMADSSLQQVQALVRWDPAWFAALELAGREELGFPPAKRVAAVDGTPEAIESLLEVVEMPATGEVLGPVPIGEVDEEGNSERERVLVRVERTEGRALATALHEAQAVRAARKAAELQVRLDPLELL</sequence>
<keyword evidence="6 8" id="KW-0067">ATP-binding</keyword>
<feature type="binding site" evidence="8">
    <location>
        <position position="442"/>
    </location>
    <ligand>
        <name>Zn(2+)</name>
        <dbReference type="ChEBI" id="CHEBI:29105"/>
        <label>1</label>
    </ligand>
</feature>
<feature type="binding site" evidence="8">
    <location>
        <position position="430"/>
    </location>
    <ligand>
        <name>Zn(2+)</name>
        <dbReference type="ChEBI" id="CHEBI:29105"/>
        <label>2</label>
    </ligand>
</feature>
<comment type="subunit">
    <text evidence="8">Component of the replication restart primosome.</text>
</comment>
<comment type="function">
    <text evidence="8">Initiates the restart of stalled replication forks, which reloads the replicative helicase on sites other than the origin of replication. Recognizes and binds to abandoned replication forks and remodels them to uncover a helicase loading site. Promotes assembly of the primosome at these replication forks.</text>
</comment>
<feature type="domain" description="Primosomal protein N' 3' DNA-binding" evidence="9">
    <location>
        <begin position="27"/>
        <end position="124"/>
    </location>
</feature>
<keyword evidence="11" id="KW-1185">Reference proteome</keyword>
<dbReference type="InterPro" id="IPR027417">
    <property type="entry name" value="P-loop_NTPase"/>
</dbReference>
<dbReference type="InterPro" id="IPR005259">
    <property type="entry name" value="PriA"/>
</dbReference>
<comment type="cofactor">
    <cofactor evidence="8">
        <name>Zn(2+)</name>
        <dbReference type="ChEBI" id="CHEBI:29105"/>
    </cofactor>
    <text evidence="8">Binds 2 zinc ions per subunit.</text>
</comment>
<evidence type="ECO:0000256" key="2">
    <source>
        <dbReference type="ARBA" id="ARBA00022705"/>
    </source>
</evidence>
<feature type="binding site" evidence="8">
    <location>
        <position position="395"/>
    </location>
    <ligand>
        <name>Zn(2+)</name>
        <dbReference type="ChEBI" id="CHEBI:29105"/>
        <label>1</label>
    </ligand>
</feature>
<evidence type="ECO:0000256" key="7">
    <source>
        <dbReference type="ARBA" id="ARBA00023125"/>
    </source>
</evidence>
<evidence type="ECO:0000259" key="9">
    <source>
        <dbReference type="Pfam" id="PF17764"/>
    </source>
</evidence>
<proteinExistence type="inferred from homology"/>
<feature type="binding site" evidence="8">
    <location>
        <position position="427"/>
    </location>
    <ligand>
        <name>Zn(2+)</name>
        <dbReference type="ChEBI" id="CHEBI:29105"/>
        <label>2</label>
    </ligand>
</feature>
<protein>
    <recommendedName>
        <fullName evidence="8">Probable replication restart protein PriA</fullName>
    </recommendedName>
    <alternativeName>
        <fullName evidence="8">Putative ATP-dependent DNA helicase PriA</fullName>
    </alternativeName>
</protein>
<dbReference type="SUPFAM" id="SSF52540">
    <property type="entry name" value="P-loop containing nucleoside triphosphate hydrolases"/>
    <property type="match status" value="1"/>
</dbReference>
<comment type="caution">
    <text evidence="8">As this protein does not have any detectable helicase domains, it probably does not have helicase activity.</text>
</comment>
<accession>A0ABN1CMP0</accession>
<feature type="binding site" evidence="8">
    <location>
        <position position="407"/>
    </location>
    <ligand>
        <name>Zn(2+)</name>
        <dbReference type="ChEBI" id="CHEBI:29105"/>
        <label>2</label>
    </ligand>
</feature>
<keyword evidence="2 8" id="KW-0235">DNA replication</keyword>
<evidence type="ECO:0000313" key="10">
    <source>
        <dbReference type="EMBL" id="GAA0521263.1"/>
    </source>
</evidence>
<organism evidence="10 11">
    <name type="scientific">Saccharopolyspora erythraea</name>
    <name type="common">Streptomyces erythraeus</name>
    <dbReference type="NCBI Taxonomy" id="1836"/>
    <lineage>
        <taxon>Bacteria</taxon>
        <taxon>Bacillati</taxon>
        <taxon>Actinomycetota</taxon>
        <taxon>Actinomycetes</taxon>
        <taxon>Pseudonocardiales</taxon>
        <taxon>Pseudonocardiaceae</taxon>
        <taxon>Saccharopolyspora</taxon>
    </lineage>
</organism>
<evidence type="ECO:0000256" key="3">
    <source>
        <dbReference type="ARBA" id="ARBA00022723"/>
    </source>
</evidence>
<evidence type="ECO:0000256" key="1">
    <source>
        <dbReference type="ARBA" id="ARBA00022515"/>
    </source>
</evidence>
<reference evidence="10 11" key="1">
    <citation type="journal article" date="2019" name="Int. J. Syst. Evol. Microbiol.">
        <title>The Global Catalogue of Microorganisms (GCM) 10K type strain sequencing project: providing services to taxonomists for standard genome sequencing and annotation.</title>
        <authorList>
            <consortium name="The Broad Institute Genomics Platform"/>
            <consortium name="The Broad Institute Genome Sequencing Center for Infectious Disease"/>
            <person name="Wu L."/>
            <person name="Ma J."/>
        </authorList>
    </citation>
    <scope>NUCLEOTIDE SEQUENCE [LARGE SCALE GENOMIC DNA]</scope>
    <source>
        <strain evidence="10 11">JCM 10303</strain>
    </source>
</reference>
<gene>
    <name evidence="8" type="primary">priA</name>
    <name evidence="10" type="ORF">GCM10009533_20440</name>
</gene>
<dbReference type="PANTHER" id="PTHR30580">
    <property type="entry name" value="PRIMOSOMAL PROTEIN N"/>
    <property type="match status" value="1"/>
</dbReference>
<keyword evidence="3 8" id="KW-0479">Metal-binding</keyword>
<dbReference type="InterPro" id="IPR042115">
    <property type="entry name" value="PriA_3primeBD_sf"/>
</dbReference>
<dbReference type="HAMAP" id="MF_00983">
    <property type="entry name" value="PriA"/>
    <property type="match status" value="1"/>
</dbReference>
<keyword evidence="4 8" id="KW-0547">Nucleotide-binding</keyword>